<keyword evidence="2" id="KW-1185">Reference proteome</keyword>
<name>A0A6N9T6Z6_9HYPH</name>
<reference evidence="1 2" key="1">
    <citation type="submission" date="2020-01" db="EMBL/GenBank/DDBJ databases">
        <title>Jiella pacifica sp. nov.</title>
        <authorList>
            <person name="Xue Z."/>
            <person name="Zhu S."/>
            <person name="Chen J."/>
            <person name="Yang J."/>
        </authorList>
    </citation>
    <scope>NUCLEOTIDE SEQUENCE [LARGE SCALE GENOMIC DNA]</scope>
    <source>
        <strain evidence="1 2">40Bstr34</strain>
    </source>
</reference>
<proteinExistence type="predicted"/>
<dbReference type="EMBL" id="JAAAMG010000006">
    <property type="protein sequence ID" value="NDW04678.1"/>
    <property type="molecule type" value="Genomic_DNA"/>
</dbReference>
<dbReference type="Proteomes" id="UP000469011">
    <property type="component" value="Unassembled WGS sequence"/>
</dbReference>
<dbReference type="AlphaFoldDB" id="A0A6N9T6Z6"/>
<accession>A0A6N9T6Z6</accession>
<gene>
    <name evidence="1" type="ORF">GTK09_09580</name>
</gene>
<comment type="caution">
    <text evidence="1">The sequence shown here is derived from an EMBL/GenBank/DDBJ whole genome shotgun (WGS) entry which is preliminary data.</text>
</comment>
<dbReference type="RefSeq" id="WP_163462927.1">
    <property type="nucleotide sequence ID" value="NZ_JAAAMG010000006.1"/>
</dbReference>
<organism evidence="1 2">
    <name type="scientific">Jiella pacifica</name>
    <dbReference type="NCBI Taxonomy" id="2696469"/>
    <lineage>
        <taxon>Bacteria</taxon>
        <taxon>Pseudomonadati</taxon>
        <taxon>Pseudomonadota</taxon>
        <taxon>Alphaproteobacteria</taxon>
        <taxon>Hyphomicrobiales</taxon>
        <taxon>Aurantimonadaceae</taxon>
        <taxon>Jiella</taxon>
    </lineage>
</organism>
<protein>
    <submittedName>
        <fullName evidence="1">Uncharacterized protein</fullName>
    </submittedName>
</protein>
<evidence type="ECO:0000313" key="1">
    <source>
        <dbReference type="EMBL" id="NDW04678.1"/>
    </source>
</evidence>
<sequence>MKLEEWHLNDCDGVEERQLSAEYLPVFEAHRQNDEPDRIERLRRSYALAQMLFLLVEGRRLPPRVVVAMHDHKGQLAVTFVDREWLDFLEAFFKLAWRAEGEPSENLVSTVMQ</sequence>
<evidence type="ECO:0000313" key="2">
    <source>
        <dbReference type="Proteomes" id="UP000469011"/>
    </source>
</evidence>